<gene>
    <name evidence="1" type="ORF">D6C00_09250</name>
</gene>
<proteinExistence type="predicted"/>
<accession>A0A426QK72</accession>
<reference evidence="1 2" key="1">
    <citation type="journal article" date="2010" name="Int. J. Syst. Evol. Microbiol.">
        <title>Thiohalobacter thiocyanaticus gen. nov., sp. nov., a moderately halophilic, sulfur-oxidizing gammaproteobacterium from hypersaline lakes, that utilizes thiocyanate.</title>
        <authorList>
            <person name="Sorokin D.Y."/>
            <person name="Kovaleva O.L."/>
            <person name="Tourova T.P."/>
            <person name="Muyzer G."/>
        </authorList>
    </citation>
    <scope>NUCLEOTIDE SEQUENCE [LARGE SCALE GENOMIC DNA]</scope>
    <source>
        <strain evidence="1 2">Hrh1</strain>
    </source>
</reference>
<name>A0A426QK72_9GAMM</name>
<dbReference type="AlphaFoldDB" id="A0A426QK72"/>
<organism evidence="1 2">
    <name type="scientific">Thiohalobacter thiocyanaticus</name>
    <dbReference type="NCBI Taxonomy" id="585455"/>
    <lineage>
        <taxon>Bacteria</taxon>
        <taxon>Pseudomonadati</taxon>
        <taxon>Pseudomonadota</taxon>
        <taxon>Gammaproteobacteria</taxon>
        <taxon>Thiohalobacterales</taxon>
        <taxon>Thiohalobacteraceae</taxon>
        <taxon>Thiohalobacter</taxon>
    </lineage>
</organism>
<comment type="caution">
    <text evidence="1">The sequence shown here is derived from an EMBL/GenBank/DDBJ whole genome shotgun (WGS) entry which is preliminary data.</text>
</comment>
<keyword evidence="2" id="KW-1185">Reference proteome</keyword>
<protein>
    <submittedName>
        <fullName evidence="1">Uncharacterized protein</fullName>
    </submittedName>
</protein>
<dbReference type="EMBL" id="QZMU01000001">
    <property type="protein sequence ID" value="RRQ22116.1"/>
    <property type="molecule type" value="Genomic_DNA"/>
</dbReference>
<dbReference type="RefSeq" id="WP_125181456.1">
    <property type="nucleotide sequence ID" value="NZ_QZMU01000001.1"/>
</dbReference>
<evidence type="ECO:0000313" key="2">
    <source>
        <dbReference type="Proteomes" id="UP000287798"/>
    </source>
</evidence>
<evidence type="ECO:0000313" key="1">
    <source>
        <dbReference type="EMBL" id="RRQ22116.1"/>
    </source>
</evidence>
<sequence>MRLAQGKNIDRVQRLLLLAEPAAPDWVREAQGHYPGLLIARPAQAGAAALEPFPAAGRVYLIDPLGQLMMEYPLQADPKGMIKDLERLLRISYVG</sequence>
<dbReference type="Proteomes" id="UP000287798">
    <property type="component" value="Unassembled WGS sequence"/>
</dbReference>
<dbReference type="OrthoDB" id="9785445at2"/>